<evidence type="ECO:0000313" key="1">
    <source>
        <dbReference type="EMBL" id="TCL07230.1"/>
    </source>
</evidence>
<comment type="caution">
    <text evidence="1">The sequence shown here is derived from an EMBL/GenBank/DDBJ whole genome shotgun (WGS) entry which is preliminary data.</text>
</comment>
<accession>A0A4R1NS01</accession>
<name>A0A4R1NS01_9GAMM</name>
<evidence type="ECO:0000313" key="2">
    <source>
        <dbReference type="Proteomes" id="UP000294555"/>
    </source>
</evidence>
<dbReference type="AlphaFoldDB" id="A0A4R1NS01"/>
<dbReference type="EMBL" id="SJOI01000001">
    <property type="protein sequence ID" value="TCL07230.1"/>
    <property type="molecule type" value="Genomic_DNA"/>
</dbReference>
<dbReference type="RefSeq" id="WP_132927266.1">
    <property type="nucleotide sequence ID" value="NZ_SJOI01000001.1"/>
</dbReference>
<dbReference type="Proteomes" id="UP000294555">
    <property type="component" value="Unassembled WGS sequence"/>
</dbReference>
<sequence length="62" mass="7012">MPFYINIPPAVRAYNGGLPGGREYQSCPPYVLTTSAGRVFHSLETVFFHDKKRDARSVINRI</sequence>
<protein>
    <submittedName>
        <fullName evidence="1">Uncharacterized protein</fullName>
    </submittedName>
</protein>
<gene>
    <name evidence="1" type="ORF">EZJ58_5544</name>
</gene>
<reference evidence="1 2" key="1">
    <citation type="submission" date="2019-02" db="EMBL/GenBank/DDBJ databases">
        <title>Investigation of anaerobic lignin degradation for improved lignocellulosic biofuels.</title>
        <authorList>
            <person name="Deangelis K."/>
        </authorList>
    </citation>
    <scope>NUCLEOTIDE SEQUENCE [LARGE SCALE GENOMIC DNA]</scope>
    <source>
        <strain evidence="1 2">159R</strain>
    </source>
</reference>
<organism evidence="1 2">
    <name type="scientific">Sodalis ligni</name>
    <dbReference type="NCBI Taxonomy" id="2697027"/>
    <lineage>
        <taxon>Bacteria</taxon>
        <taxon>Pseudomonadati</taxon>
        <taxon>Pseudomonadota</taxon>
        <taxon>Gammaproteobacteria</taxon>
        <taxon>Enterobacterales</taxon>
        <taxon>Bruguierivoracaceae</taxon>
        <taxon>Sodalis</taxon>
    </lineage>
</organism>
<keyword evidence="2" id="KW-1185">Reference proteome</keyword>
<proteinExistence type="predicted"/>